<feature type="region of interest" description="Disordered" evidence="1">
    <location>
        <begin position="1"/>
        <end position="76"/>
    </location>
</feature>
<feature type="compositionally biased region" description="Polar residues" evidence="1">
    <location>
        <begin position="145"/>
        <end position="171"/>
    </location>
</feature>
<feature type="non-terminal residue" evidence="2">
    <location>
        <position position="1"/>
    </location>
</feature>
<evidence type="ECO:0000313" key="3">
    <source>
        <dbReference type="Proteomes" id="UP001162026"/>
    </source>
</evidence>
<dbReference type="EMBL" id="MN312221">
    <property type="protein sequence ID" value="QFX66145.1"/>
    <property type="molecule type" value="Genomic_DNA"/>
</dbReference>
<name>A0A5P9VJ65_9VIRU</name>
<feature type="compositionally biased region" description="Basic and acidic residues" evidence="1">
    <location>
        <begin position="13"/>
        <end position="46"/>
    </location>
</feature>
<sequence length="282" mass="31477">SNRQWYAVRNKLRREGRWDPDTDKDTRQRTLEEVGVRVPEPKRPRIEEEDDGPPPLEGEEGDPDKDNYAGNPATQAANAVAAREAAAARFLLTSEQLAKCREENNPYNHWFLGPAQDVSWALDAPDPCREQWIQATQAHEELQKAEQNLSGSTTGSIPHVQAGQQSNAPTSQDLAAAPAPQLATSGDPVGITDPAIPVSEYTVPDPGMDSMWSPSSIEDVMMQIAEELDAQGMEVDRQILTSLDLIEDNMRTYARWWSWTPGRRAGIKWKPKNQSWVGKWVP</sequence>
<reference evidence="2 3" key="1">
    <citation type="journal article" date="2019" name="Viruses">
        <title>High diversity and novel enteric viruses in fecal viromes of healthy wild and captive thai cynomolgus macaques (macaca fascicularis).</title>
        <authorList>
            <person name="Sawaswong V."/>
            <person name="Fahsbender E."/>
            <person name="Altan E."/>
            <person name="Kemthong T."/>
            <person name="Deng X."/>
            <person name="Malaivijitnond S."/>
            <person name="Payungporn S."/>
            <person name="Delwart E."/>
        </authorList>
    </citation>
    <scope>NUCLEOTIDE SEQUENCE [LARGE SCALE GENOMIC DNA]</scope>
    <source>
        <strain evidence="2">PPT003/MFS01</strain>
    </source>
</reference>
<evidence type="ECO:0000313" key="2">
    <source>
        <dbReference type="EMBL" id="QFX66145.1"/>
    </source>
</evidence>
<feature type="compositionally biased region" description="Acidic residues" evidence="1">
    <location>
        <begin position="47"/>
        <end position="63"/>
    </location>
</feature>
<dbReference type="RefSeq" id="YP_010802682.1">
    <property type="nucleotide sequence ID" value="NC_077037.1"/>
</dbReference>
<dbReference type="KEGG" id="vg:80541465"/>
<organism evidence="2 3">
    <name type="scientific">Macaca fascicularis chapparvovirus</name>
    <dbReference type="NCBI Taxonomy" id="2663234"/>
    <lineage>
        <taxon>Viruses</taxon>
        <taxon>Monodnaviria</taxon>
        <taxon>Shotokuvirae</taxon>
        <taxon>Cossaviricota</taxon>
        <taxon>Quintoviricetes</taxon>
        <taxon>Piccovirales</taxon>
        <taxon>Parvoviridae</taxon>
        <taxon>Hamaparvovirinae</taxon>
        <taxon>Chaphamaparvovirus</taxon>
        <taxon>Chaphamaparvovirus primate2</taxon>
    </lineage>
</organism>
<protein>
    <submittedName>
        <fullName evidence="2">Nonstructural protein NS2-P</fullName>
    </submittedName>
</protein>
<evidence type="ECO:0000256" key="1">
    <source>
        <dbReference type="SAM" id="MobiDB-lite"/>
    </source>
</evidence>
<feature type="compositionally biased region" description="Low complexity" evidence="1">
    <location>
        <begin position="172"/>
        <end position="183"/>
    </location>
</feature>
<dbReference type="Proteomes" id="UP001162026">
    <property type="component" value="Segment"/>
</dbReference>
<proteinExistence type="predicted"/>
<dbReference type="GeneID" id="80541465"/>
<accession>A0A5P9VJ65</accession>
<keyword evidence="3" id="KW-1185">Reference proteome</keyword>
<feature type="region of interest" description="Disordered" evidence="1">
    <location>
        <begin position="142"/>
        <end position="191"/>
    </location>
</feature>